<dbReference type="Pfam" id="PF02746">
    <property type="entry name" value="MR_MLE_N"/>
    <property type="match status" value="1"/>
</dbReference>
<dbReference type="InterPro" id="IPR029017">
    <property type="entry name" value="Enolase-like_N"/>
</dbReference>
<dbReference type="SMART" id="SM00922">
    <property type="entry name" value="MR_MLE"/>
    <property type="match status" value="1"/>
</dbReference>
<dbReference type="AlphaFoldDB" id="A0A6J1BXC6"/>
<feature type="domain" description="Mandelate racemase/muconate lactonizing enzyme C-terminal" evidence="3">
    <location>
        <begin position="262"/>
        <end position="362"/>
    </location>
</feature>
<reference evidence="5" key="1">
    <citation type="submission" date="2025-08" db="UniProtKB">
        <authorList>
            <consortium name="RefSeq"/>
        </authorList>
    </citation>
    <scope>IDENTIFICATION</scope>
    <source>
        <strain evidence="5">OHB3-1</strain>
    </source>
</reference>
<dbReference type="Proteomes" id="UP000504603">
    <property type="component" value="Unplaced"/>
</dbReference>
<dbReference type="InterPro" id="IPR029065">
    <property type="entry name" value="Enolase_C-like"/>
</dbReference>
<keyword evidence="4" id="KW-1185">Reference proteome</keyword>
<keyword evidence="1" id="KW-0479">Metal-binding</keyword>
<dbReference type="SUPFAM" id="SSF51604">
    <property type="entry name" value="Enolase C-terminal domain-like"/>
    <property type="match status" value="1"/>
</dbReference>
<evidence type="ECO:0000256" key="2">
    <source>
        <dbReference type="SAM" id="SignalP"/>
    </source>
</evidence>
<sequence>MKSHSFFTFIFIWVHKISLSHHFFNHLLQFSTPQSSACKNDKKKNPLLQLQLESVANSMALFLSAALLPSSSALLPRLPRSTSRLCIASSHGGGVELVADSAAPAQRVSFGFKNLADTFWVDVQRAEGRPLSVGLNSPLHIGETKLEMVDNVAIRVELSNGCVGWGEVQVLPLVTDVNLETALGKAEDICSYLRRTPPTTLNSVFDDIAGLLSPREFAPIRAGVEMALIDAVANSIDVPLWRLFGGVTSTLTTAITVPIISPAEASLLASKYCNQGFETLKLVVGKNFAAEIAAIEAIKEAQPCCSFMFDANEGYTPDEAIKFLKRLKDMGIVPLVFEQPVARDDWKGLREVSNLAREYGVPVAADESCRNSTDVRKIIDENLVDAINIKLPKFGVLGVLEIIELERKSGLILMIDSMAETRLGTGFAGHLAAGSGCFKYIVLDAPFLLAEDPVVGGYEASGAVYKFNNARGQGGFLNWDLLPDAGGSP</sequence>
<evidence type="ECO:0000256" key="1">
    <source>
        <dbReference type="ARBA" id="ARBA00022723"/>
    </source>
</evidence>
<dbReference type="OrthoDB" id="17395at2759"/>
<proteinExistence type="predicted"/>
<dbReference type="InterPro" id="IPR013341">
    <property type="entry name" value="Mandelate_racemase_N_dom"/>
</dbReference>
<accession>A0A6J1BXC6</accession>
<dbReference type="GO" id="GO:0016854">
    <property type="term" value="F:racemase and epimerase activity"/>
    <property type="evidence" value="ECO:0007669"/>
    <property type="project" value="UniProtKB-ARBA"/>
</dbReference>
<evidence type="ECO:0000259" key="3">
    <source>
        <dbReference type="SMART" id="SM00922"/>
    </source>
</evidence>
<dbReference type="Pfam" id="PF13378">
    <property type="entry name" value="MR_MLE_C"/>
    <property type="match status" value="1"/>
</dbReference>
<dbReference type="Gene3D" id="3.20.20.120">
    <property type="entry name" value="Enolase-like C-terminal domain"/>
    <property type="match status" value="1"/>
</dbReference>
<evidence type="ECO:0000313" key="4">
    <source>
        <dbReference type="Proteomes" id="UP000504603"/>
    </source>
</evidence>
<dbReference type="SFLD" id="SFLDS00001">
    <property type="entry name" value="Enolase"/>
    <property type="match status" value="1"/>
</dbReference>
<dbReference type="PANTHER" id="PTHR48073:SF4">
    <property type="entry name" value="MANDELATE RACEMASE_MUCONATE LACTONIZING ENZYME C-TERMINAL DOMAIN-CONTAINING PROTEIN"/>
    <property type="match status" value="1"/>
</dbReference>
<feature type="chain" id="PRO_5027033303" evidence="2">
    <location>
        <begin position="21"/>
        <end position="489"/>
    </location>
</feature>
<evidence type="ECO:0000313" key="5">
    <source>
        <dbReference type="RefSeq" id="XP_022133667.1"/>
    </source>
</evidence>
<dbReference type="Gene3D" id="3.30.390.10">
    <property type="entry name" value="Enolase-like, N-terminal domain"/>
    <property type="match status" value="1"/>
</dbReference>
<feature type="signal peptide" evidence="2">
    <location>
        <begin position="1"/>
        <end position="20"/>
    </location>
</feature>
<dbReference type="KEGG" id="mcha:111006196"/>
<dbReference type="RefSeq" id="XP_022133667.1">
    <property type="nucleotide sequence ID" value="XM_022277975.1"/>
</dbReference>
<dbReference type="SUPFAM" id="SSF54826">
    <property type="entry name" value="Enolase N-terminal domain-like"/>
    <property type="match status" value="1"/>
</dbReference>
<organism evidence="4 5">
    <name type="scientific">Momordica charantia</name>
    <name type="common">Bitter gourd</name>
    <name type="synonym">Balsam pear</name>
    <dbReference type="NCBI Taxonomy" id="3673"/>
    <lineage>
        <taxon>Eukaryota</taxon>
        <taxon>Viridiplantae</taxon>
        <taxon>Streptophyta</taxon>
        <taxon>Embryophyta</taxon>
        <taxon>Tracheophyta</taxon>
        <taxon>Spermatophyta</taxon>
        <taxon>Magnoliopsida</taxon>
        <taxon>eudicotyledons</taxon>
        <taxon>Gunneridae</taxon>
        <taxon>Pentapetalae</taxon>
        <taxon>rosids</taxon>
        <taxon>fabids</taxon>
        <taxon>Cucurbitales</taxon>
        <taxon>Cucurbitaceae</taxon>
        <taxon>Momordiceae</taxon>
        <taxon>Momordica</taxon>
    </lineage>
</organism>
<dbReference type="PANTHER" id="PTHR48073">
    <property type="entry name" value="O-SUCCINYLBENZOATE SYNTHASE-RELATED"/>
    <property type="match status" value="1"/>
</dbReference>
<dbReference type="GeneID" id="111006196"/>
<dbReference type="GO" id="GO:0046872">
    <property type="term" value="F:metal ion binding"/>
    <property type="evidence" value="ECO:0007669"/>
    <property type="project" value="UniProtKB-KW"/>
</dbReference>
<dbReference type="InterPro" id="IPR013342">
    <property type="entry name" value="Mandelate_racemase_C"/>
</dbReference>
<gene>
    <name evidence="5" type="primary">LOC111006196</name>
</gene>
<dbReference type="InterPro" id="IPR036849">
    <property type="entry name" value="Enolase-like_C_sf"/>
</dbReference>
<keyword evidence="2" id="KW-0732">Signal</keyword>
<protein>
    <submittedName>
        <fullName evidence="5">L-Ala-D/L-amino acid epimerase-like</fullName>
    </submittedName>
</protein>
<name>A0A6J1BXC6_MOMCH</name>